<proteinExistence type="inferred from homology"/>
<evidence type="ECO:0000259" key="2">
    <source>
        <dbReference type="Pfam" id="PF08327"/>
    </source>
</evidence>
<dbReference type="CDD" id="cd08899">
    <property type="entry name" value="SRPBCC_CalC_Aha1-like_6"/>
    <property type="match status" value="1"/>
</dbReference>
<dbReference type="KEGG" id="nsm:JO391_13175"/>
<dbReference type="EMBL" id="CP069370">
    <property type="protein sequence ID" value="QYZ68716.1"/>
    <property type="molecule type" value="Genomic_DNA"/>
</dbReference>
<name>A0A8G0ZNQ6_9RHOB</name>
<dbReference type="Proteomes" id="UP000826300">
    <property type="component" value="Chromosome"/>
</dbReference>
<dbReference type="Gene3D" id="3.30.530.20">
    <property type="match status" value="1"/>
</dbReference>
<dbReference type="InterPro" id="IPR013538">
    <property type="entry name" value="ASHA1/2-like_C"/>
</dbReference>
<dbReference type="AlphaFoldDB" id="A0A8G0ZNQ6"/>
<evidence type="ECO:0000313" key="4">
    <source>
        <dbReference type="Proteomes" id="UP000826300"/>
    </source>
</evidence>
<protein>
    <submittedName>
        <fullName evidence="3">SRPBCC family protein</fullName>
    </submittedName>
</protein>
<comment type="similarity">
    <text evidence="1">Belongs to the AHA1 family.</text>
</comment>
<keyword evidence="4" id="KW-1185">Reference proteome</keyword>
<evidence type="ECO:0000256" key="1">
    <source>
        <dbReference type="ARBA" id="ARBA00006817"/>
    </source>
</evidence>
<organism evidence="3 4">
    <name type="scientific">Neotabrizicola shimadae</name>
    <dbReference type="NCBI Taxonomy" id="2807096"/>
    <lineage>
        <taxon>Bacteria</taxon>
        <taxon>Pseudomonadati</taxon>
        <taxon>Pseudomonadota</taxon>
        <taxon>Alphaproteobacteria</taxon>
        <taxon>Rhodobacterales</taxon>
        <taxon>Paracoccaceae</taxon>
        <taxon>Neotabrizicola</taxon>
    </lineage>
</organism>
<accession>A0A8G0ZNQ6</accession>
<feature type="domain" description="Activator of Hsp90 ATPase homologue 1/2-like C-terminal" evidence="2">
    <location>
        <begin position="28"/>
        <end position="152"/>
    </location>
</feature>
<gene>
    <name evidence="3" type="ORF">JO391_13175</name>
</gene>
<dbReference type="InterPro" id="IPR023393">
    <property type="entry name" value="START-like_dom_sf"/>
</dbReference>
<dbReference type="SUPFAM" id="SSF55961">
    <property type="entry name" value="Bet v1-like"/>
    <property type="match status" value="1"/>
</dbReference>
<sequence>MTTLAEFGAPGALIEPTTFRIERRLPGSIERVWAYLTDSELRKLWLASGVMDLTVGAPFELVWQNDRLVDDMGQRPADFGEEHRMDSRILLVEPPRKLVFSWFETGEVTFDLMPDGDGVILTVTHRRLSGRSGLLSVSAGWHAHLDVLAARLAGAPFGSFWDRWRALKEDYARRFPE</sequence>
<dbReference type="Pfam" id="PF08327">
    <property type="entry name" value="AHSA1"/>
    <property type="match status" value="1"/>
</dbReference>
<reference evidence="3" key="1">
    <citation type="submission" date="2021-02" db="EMBL/GenBank/DDBJ databases">
        <title>Rhodobacter shimadae sp. nov., an aerobic anoxygenic phototrophic bacterium isolated from a hot spring.</title>
        <authorList>
            <person name="Muramatsu S."/>
            <person name="Haruta S."/>
            <person name="Hirose S."/>
            <person name="Hanada S."/>
        </authorList>
    </citation>
    <scope>NUCLEOTIDE SEQUENCE</scope>
    <source>
        <strain evidence="3">N10</strain>
    </source>
</reference>
<dbReference type="RefSeq" id="WP_220660939.1">
    <property type="nucleotide sequence ID" value="NZ_CP069370.1"/>
</dbReference>
<evidence type="ECO:0000313" key="3">
    <source>
        <dbReference type="EMBL" id="QYZ68716.1"/>
    </source>
</evidence>